<keyword evidence="2" id="KW-1133">Transmembrane helix</keyword>
<dbReference type="AlphaFoldDB" id="A0A1F6BLW4"/>
<dbReference type="InterPro" id="IPR012902">
    <property type="entry name" value="N_methyl_site"/>
</dbReference>
<keyword evidence="2" id="KW-0812">Transmembrane</keyword>
<sequence length="193" mass="19855">MSKKGFTLIELLVVVAIIAVLAVTVTLILNPAELVKQGRDATRLSDLSALQSAVALYLADVASPGIGGADGTACSSLSEWCTSGTTGRATAGCSVTTSTVVDGSGWVKVDFAQISSGSPLARLPMDPNNTSTNCGEGNEACFYSYACNGTYYELNAAMESTRYINGGGSDVESDDGGDDENLYEVGNDPGLDL</sequence>
<dbReference type="Gene3D" id="3.30.700.10">
    <property type="entry name" value="Glycoprotein, Type 4 Pilin"/>
    <property type="match status" value="1"/>
</dbReference>
<feature type="region of interest" description="Disordered" evidence="1">
    <location>
        <begin position="167"/>
        <end position="193"/>
    </location>
</feature>
<dbReference type="EMBL" id="MFKH01000003">
    <property type="protein sequence ID" value="OGG37752.1"/>
    <property type="molecule type" value="Genomic_DNA"/>
</dbReference>
<evidence type="ECO:0000256" key="2">
    <source>
        <dbReference type="SAM" id="Phobius"/>
    </source>
</evidence>
<evidence type="ECO:0000313" key="4">
    <source>
        <dbReference type="Proteomes" id="UP000176273"/>
    </source>
</evidence>
<organism evidence="3 4">
    <name type="scientific">Candidatus Jorgensenbacteria bacterium GWA1_54_12</name>
    <dbReference type="NCBI Taxonomy" id="1798468"/>
    <lineage>
        <taxon>Bacteria</taxon>
        <taxon>Candidatus Joergenseniibacteriota</taxon>
    </lineage>
</organism>
<feature type="transmembrane region" description="Helical" evidence="2">
    <location>
        <begin position="6"/>
        <end position="29"/>
    </location>
</feature>
<comment type="caution">
    <text evidence="3">The sequence shown here is derived from an EMBL/GenBank/DDBJ whole genome shotgun (WGS) entry which is preliminary data.</text>
</comment>
<feature type="compositionally biased region" description="Acidic residues" evidence="1">
    <location>
        <begin position="171"/>
        <end position="182"/>
    </location>
</feature>
<gene>
    <name evidence="3" type="ORF">A2110_02080</name>
</gene>
<evidence type="ECO:0000313" key="3">
    <source>
        <dbReference type="EMBL" id="OGG37752.1"/>
    </source>
</evidence>
<keyword evidence="2" id="KW-0472">Membrane</keyword>
<dbReference type="Proteomes" id="UP000176273">
    <property type="component" value="Unassembled WGS sequence"/>
</dbReference>
<dbReference type="PROSITE" id="PS00409">
    <property type="entry name" value="PROKAR_NTER_METHYL"/>
    <property type="match status" value="1"/>
</dbReference>
<dbReference type="STRING" id="1798468.A2110_02080"/>
<dbReference type="NCBIfam" id="TIGR02532">
    <property type="entry name" value="IV_pilin_GFxxxE"/>
    <property type="match status" value="1"/>
</dbReference>
<dbReference type="SUPFAM" id="SSF54523">
    <property type="entry name" value="Pili subunits"/>
    <property type="match status" value="1"/>
</dbReference>
<evidence type="ECO:0000256" key="1">
    <source>
        <dbReference type="SAM" id="MobiDB-lite"/>
    </source>
</evidence>
<proteinExistence type="predicted"/>
<evidence type="ECO:0008006" key="5">
    <source>
        <dbReference type="Google" id="ProtNLM"/>
    </source>
</evidence>
<dbReference type="InterPro" id="IPR045584">
    <property type="entry name" value="Pilin-like"/>
</dbReference>
<name>A0A1F6BLW4_9BACT</name>
<accession>A0A1F6BLW4</accession>
<reference evidence="3 4" key="1">
    <citation type="journal article" date="2016" name="Nat. Commun.">
        <title>Thousands of microbial genomes shed light on interconnected biogeochemical processes in an aquifer system.</title>
        <authorList>
            <person name="Anantharaman K."/>
            <person name="Brown C.T."/>
            <person name="Hug L.A."/>
            <person name="Sharon I."/>
            <person name="Castelle C.J."/>
            <person name="Probst A.J."/>
            <person name="Thomas B.C."/>
            <person name="Singh A."/>
            <person name="Wilkins M.J."/>
            <person name="Karaoz U."/>
            <person name="Brodie E.L."/>
            <person name="Williams K.H."/>
            <person name="Hubbard S.S."/>
            <person name="Banfield J.F."/>
        </authorList>
    </citation>
    <scope>NUCLEOTIDE SEQUENCE [LARGE SCALE GENOMIC DNA]</scope>
</reference>
<dbReference type="Pfam" id="PF07963">
    <property type="entry name" value="N_methyl"/>
    <property type="match status" value="1"/>
</dbReference>
<protein>
    <recommendedName>
        <fullName evidence="5">Type II secretion system protein GspG C-terminal domain-containing protein</fullName>
    </recommendedName>
</protein>